<dbReference type="PANTHER" id="PTHR38445">
    <property type="entry name" value="HTH-TYPE TRANSCRIPTIONAL REPRESSOR YTRA"/>
    <property type="match status" value="1"/>
</dbReference>
<evidence type="ECO:0000256" key="1">
    <source>
        <dbReference type="ARBA" id="ARBA00023015"/>
    </source>
</evidence>
<evidence type="ECO:0000313" key="6">
    <source>
        <dbReference type="Proteomes" id="UP001529338"/>
    </source>
</evidence>
<dbReference type="InterPro" id="IPR000524">
    <property type="entry name" value="Tscrpt_reg_HTH_GntR"/>
</dbReference>
<accession>A0ABT7SIX8</accession>
<feature type="domain" description="HTH gntR-type" evidence="4">
    <location>
        <begin position="11"/>
        <end position="79"/>
    </location>
</feature>
<dbReference type="InterPro" id="IPR036388">
    <property type="entry name" value="WH-like_DNA-bd_sf"/>
</dbReference>
<keyword evidence="2" id="KW-0238">DNA-binding</keyword>
<dbReference type="Proteomes" id="UP001529338">
    <property type="component" value="Unassembled WGS sequence"/>
</dbReference>
<dbReference type="CDD" id="cd07377">
    <property type="entry name" value="WHTH_GntR"/>
    <property type="match status" value="1"/>
</dbReference>
<dbReference type="PANTHER" id="PTHR38445:SF9">
    <property type="entry name" value="HTH-TYPE TRANSCRIPTIONAL REPRESSOR YTRA"/>
    <property type="match status" value="1"/>
</dbReference>
<dbReference type="SUPFAM" id="SSF46785">
    <property type="entry name" value="Winged helix' DNA-binding domain"/>
    <property type="match status" value="1"/>
</dbReference>
<keyword evidence="3" id="KW-0804">Transcription</keyword>
<name>A0ABT7SIX8_9CELL</name>
<keyword evidence="6" id="KW-1185">Reference proteome</keyword>
<dbReference type="SMART" id="SM00345">
    <property type="entry name" value="HTH_GNTR"/>
    <property type="match status" value="1"/>
</dbReference>
<dbReference type="PRINTS" id="PR00035">
    <property type="entry name" value="HTHGNTR"/>
</dbReference>
<evidence type="ECO:0000256" key="2">
    <source>
        <dbReference type="ARBA" id="ARBA00023125"/>
    </source>
</evidence>
<dbReference type="Gene3D" id="1.10.10.10">
    <property type="entry name" value="Winged helix-like DNA-binding domain superfamily/Winged helix DNA-binding domain"/>
    <property type="match status" value="1"/>
</dbReference>
<evidence type="ECO:0000256" key="3">
    <source>
        <dbReference type="ARBA" id="ARBA00023163"/>
    </source>
</evidence>
<comment type="caution">
    <text evidence="5">The sequence shown here is derived from an EMBL/GenBank/DDBJ whole genome shotgun (WGS) entry which is preliminary data.</text>
</comment>
<organism evidence="5 6">
    <name type="scientific">Cellulomonas alba</name>
    <dbReference type="NCBI Taxonomy" id="3053467"/>
    <lineage>
        <taxon>Bacteria</taxon>
        <taxon>Bacillati</taxon>
        <taxon>Actinomycetota</taxon>
        <taxon>Actinomycetes</taxon>
        <taxon>Micrococcales</taxon>
        <taxon>Cellulomonadaceae</taxon>
        <taxon>Cellulomonas</taxon>
    </lineage>
</organism>
<protein>
    <submittedName>
        <fullName evidence="5">GntR family transcriptional regulator</fullName>
    </submittedName>
</protein>
<dbReference type="PROSITE" id="PS50949">
    <property type="entry name" value="HTH_GNTR"/>
    <property type="match status" value="1"/>
</dbReference>
<dbReference type="EMBL" id="JAUCGQ010000002">
    <property type="protein sequence ID" value="MDM7856136.1"/>
    <property type="molecule type" value="Genomic_DNA"/>
</dbReference>
<gene>
    <name evidence="5" type="ORF">QRT04_14455</name>
</gene>
<evidence type="ECO:0000313" key="5">
    <source>
        <dbReference type="EMBL" id="MDM7856136.1"/>
    </source>
</evidence>
<dbReference type="RefSeq" id="WP_289456212.1">
    <property type="nucleotide sequence ID" value="NZ_JAUCGQ010000002.1"/>
</dbReference>
<keyword evidence="1" id="KW-0805">Transcription regulation</keyword>
<reference evidence="5 6" key="1">
    <citation type="submission" date="2023-06" db="EMBL/GenBank/DDBJ databases">
        <title>Cellulomonas sp. MW4 Whole genome sequence.</title>
        <authorList>
            <person name="Park S."/>
        </authorList>
    </citation>
    <scope>NUCLEOTIDE SEQUENCE [LARGE SCALE GENOMIC DNA]</scope>
    <source>
        <strain evidence="5 6">MW4</strain>
    </source>
</reference>
<sequence length="122" mass="12855">MIVHVDADAPTPVFEQLRSQIERLIVSGQLASGARLPTVRQLATDLGLARGTVNKVYEQLARDGLVATAGRHGTTVLPVARRRAPASADVDAAADTLALVARQLGLSDAATHAALERALGRW</sequence>
<evidence type="ECO:0000259" key="4">
    <source>
        <dbReference type="PROSITE" id="PS50949"/>
    </source>
</evidence>
<dbReference type="Pfam" id="PF00392">
    <property type="entry name" value="GntR"/>
    <property type="match status" value="1"/>
</dbReference>
<dbReference type="InterPro" id="IPR036390">
    <property type="entry name" value="WH_DNA-bd_sf"/>
</dbReference>
<proteinExistence type="predicted"/>